<evidence type="ECO:0000313" key="1">
    <source>
        <dbReference type="EMBL" id="KAH8012136.1"/>
    </source>
</evidence>
<protein>
    <submittedName>
        <fullName evidence="1">Uncharacterized protein</fullName>
    </submittedName>
</protein>
<sequence length="375" mass="41382">MAQFLIAVQVLARENGLPNPTADSSSHPGTTAGPSIFRKFLNEVKRLASPVWHDASTTVSATAPGFPSAHTPARVPFVEEPLLKGVAPVNFSLRVLKEDLSVAEEPGVYVEGSAVHIEARLLTAPGMLFPKIFIDECYGTDTKQQIHPRRLYVIADNHGCLYSPESDAVASWFRKEDSVIVFTVPTFLVTGKPEEEIYIHCLLTAWSQKTPTSPGKKACYFHRVSSSWKNIDEPSKTSVCNCCDSFCPMESPRLGNFKGEGKLHREVVGPLIVRKEDIPWFEGQCHTIKNLLLVSVAFVVSCVVAALFLGALLALALSLFHYSRTRKGHRLLKNKKEQPFDTELKTVIGALAVAEETEESDLDYCKLKGESPEKD</sequence>
<keyword evidence="2" id="KW-1185">Reference proteome</keyword>
<reference evidence="1" key="1">
    <citation type="submission" date="2021-08" db="EMBL/GenBank/DDBJ databases">
        <title>The first chromosome-level gecko genome reveals the dynamic sex chromosomes of Neotropical dwarf geckos (Sphaerodactylidae: Sphaerodactylus).</title>
        <authorList>
            <person name="Pinto B.J."/>
            <person name="Keating S.E."/>
            <person name="Gamble T."/>
        </authorList>
    </citation>
    <scope>NUCLEOTIDE SEQUENCE</scope>
    <source>
        <strain evidence="1">TG3544</strain>
    </source>
</reference>
<gene>
    <name evidence="1" type="ORF">K3G42_014668</name>
</gene>
<accession>A0ACB8FYF1</accession>
<evidence type="ECO:0000313" key="2">
    <source>
        <dbReference type="Proteomes" id="UP000827872"/>
    </source>
</evidence>
<name>A0ACB8FYF1_9SAUR</name>
<dbReference type="Proteomes" id="UP000827872">
    <property type="component" value="Linkage Group LG13"/>
</dbReference>
<organism evidence="1 2">
    <name type="scientific">Sphaerodactylus townsendi</name>
    <dbReference type="NCBI Taxonomy" id="933632"/>
    <lineage>
        <taxon>Eukaryota</taxon>
        <taxon>Metazoa</taxon>
        <taxon>Chordata</taxon>
        <taxon>Craniata</taxon>
        <taxon>Vertebrata</taxon>
        <taxon>Euteleostomi</taxon>
        <taxon>Lepidosauria</taxon>
        <taxon>Squamata</taxon>
        <taxon>Bifurcata</taxon>
        <taxon>Gekkota</taxon>
        <taxon>Sphaerodactylidae</taxon>
        <taxon>Sphaerodactylus</taxon>
    </lineage>
</organism>
<proteinExistence type="predicted"/>
<comment type="caution">
    <text evidence="1">The sequence shown here is derived from an EMBL/GenBank/DDBJ whole genome shotgun (WGS) entry which is preliminary data.</text>
</comment>
<dbReference type="EMBL" id="CM037626">
    <property type="protein sequence ID" value="KAH8012136.1"/>
    <property type="molecule type" value="Genomic_DNA"/>
</dbReference>